<evidence type="ECO:0000256" key="1">
    <source>
        <dbReference type="SAM" id="SignalP"/>
    </source>
</evidence>
<protein>
    <submittedName>
        <fullName evidence="2">Exported protein</fullName>
    </submittedName>
</protein>
<dbReference type="Proteomes" id="UP000008963">
    <property type="component" value="Chromosome"/>
</dbReference>
<evidence type="ECO:0000313" key="3">
    <source>
        <dbReference type="Proteomes" id="UP000008963"/>
    </source>
</evidence>
<reference evidence="3" key="1">
    <citation type="journal article" date="2013" name="ISME J.">
        <title>A small predatory core genome in the divergent marine Bacteriovorax marinus SJ and the terrestrial Bdellovibrio bacteriovorus.</title>
        <authorList>
            <person name="Crossman L.C."/>
            <person name="Chen H."/>
            <person name="Cerdeno-Tarraga A.M."/>
            <person name="Brooks K."/>
            <person name="Quail M.A."/>
            <person name="Pineiro S.A."/>
            <person name="Hobley L."/>
            <person name="Sockett R.E."/>
            <person name="Bentley S.D."/>
            <person name="Parkhill J."/>
            <person name="Williams H.N."/>
            <person name="Stine O.C."/>
        </authorList>
    </citation>
    <scope>NUCLEOTIDE SEQUENCE [LARGE SCALE GENOMIC DNA]</scope>
    <source>
        <strain evidence="3">ATCC BAA-682 / DSM 15412 / SJ</strain>
    </source>
</reference>
<dbReference type="KEGG" id="bmx:BMS_2080"/>
<feature type="signal peptide" evidence="1">
    <location>
        <begin position="1"/>
        <end position="20"/>
    </location>
</feature>
<dbReference type="HOGENOM" id="CLU_682901_0_0_7"/>
<dbReference type="PATRIC" id="fig|862908.3.peg.1978"/>
<keyword evidence="1" id="KW-0732">Signal</keyword>
<gene>
    <name evidence="2" type="ordered locus">BMS_2080</name>
</gene>
<dbReference type="RefSeq" id="WP_014244669.1">
    <property type="nucleotide sequence ID" value="NC_016620.1"/>
</dbReference>
<name>E1X361_HALMS</name>
<accession>E1X361</accession>
<dbReference type="OrthoDB" id="5288780at2"/>
<keyword evidence="3" id="KW-1185">Reference proteome</keyword>
<proteinExistence type="predicted"/>
<feature type="chain" id="PRO_5003154457" evidence="1">
    <location>
        <begin position="21"/>
        <end position="403"/>
    </location>
</feature>
<dbReference type="EMBL" id="FQ312005">
    <property type="protein sequence ID" value="CBW26891.1"/>
    <property type="molecule type" value="Genomic_DNA"/>
</dbReference>
<sequence>MMKKISCLLALLLFSSQVFASATFEKRFKITRDDQGRVVSVKEPGLNISFSIAPYLEQIKENLKYEQALMKQKGDYDLEIEELIAPDAMEKGDANSENIAYVVRSMRALEQIDVDAVFSSPEFKNVISAYEKKLSDAISYIDPSIIAKPNNSRFFYKRHVTYQVVTWALNFAKKRLSSIPILNTASYVLVEVERMVRERRLYHQNMLLHYLELFPEGELGFTKAEADEIFSSIYESQIPWYAKWESDAAAANWHSYGTNKFYTSFRAATSKLRANRMRYSSIDERINFAFQEVVADGQDQIVNLMNNDSMFNAKPAVAYIKSEPHKVRRKRMILQLAGLGVSFLPLPDFIKNIAASYMKSFYEDQKITEGALFAHFEVQEDREMMLELKKQYLNPFDRTLILE</sequence>
<evidence type="ECO:0000313" key="2">
    <source>
        <dbReference type="EMBL" id="CBW26891.1"/>
    </source>
</evidence>
<organism evidence="2 3">
    <name type="scientific">Halobacteriovorax marinus (strain ATCC BAA-682 / DSM 15412 / SJ)</name>
    <name type="common">Bacteriovorax marinus</name>
    <dbReference type="NCBI Taxonomy" id="862908"/>
    <lineage>
        <taxon>Bacteria</taxon>
        <taxon>Pseudomonadati</taxon>
        <taxon>Bdellovibrionota</taxon>
        <taxon>Bacteriovoracia</taxon>
        <taxon>Bacteriovoracales</taxon>
        <taxon>Halobacteriovoraceae</taxon>
        <taxon>Halobacteriovorax</taxon>
    </lineage>
</organism>
<dbReference type="AlphaFoldDB" id="E1X361"/>